<organism evidence="1 2">
    <name type="scientific">Circaetus pectoralis</name>
    <name type="common">black-chested snake-eagle</name>
    <dbReference type="NCBI Taxonomy" id="321084"/>
    <lineage>
        <taxon>Eukaryota</taxon>
        <taxon>Metazoa</taxon>
        <taxon>Chordata</taxon>
        <taxon>Craniata</taxon>
        <taxon>Vertebrata</taxon>
        <taxon>Euteleostomi</taxon>
        <taxon>Archelosauria</taxon>
        <taxon>Archosauria</taxon>
        <taxon>Dinosauria</taxon>
        <taxon>Saurischia</taxon>
        <taxon>Theropoda</taxon>
        <taxon>Coelurosauria</taxon>
        <taxon>Aves</taxon>
        <taxon>Neognathae</taxon>
        <taxon>Neoaves</taxon>
        <taxon>Telluraves</taxon>
        <taxon>Accipitrimorphae</taxon>
        <taxon>Accipitriformes</taxon>
        <taxon>Accipitridae</taxon>
        <taxon>Accipitrinae</taxon>
        <taxon>Circaetus</taxon>
    </lineage>
</organism>
<keyword evidence="2" id="KW-1185">Reference proteome</keyword>
<evidence type="ECO:0000313" key="1">
    <source>
        <dbReference type="EMBL" id="NXW26236.1"/>
    </source>
</evidence>
<feature type="non-terminal residue" evidence="1">
    <location>
        <position position="63"/>
    </location>
</feature>
<name>A0A7L4AKR5_9AVES</name>
<protein>
    <submittedName>
        <fullName evidence="1">CLC2B protein</fullName>
    </submittedName>
</protein>
<dbReference type="Gene3D" id="3.10.100.10">
    <property type="entry name" value="Mannose-Binding Protein A, subunit A"/>
    <property type="match status" value="1"/>
</dbReference>
<proteinExistence type="predicted"/>
<dbReference type="InterPro" id="IPR016186">
    <property type="entry name" value="C-type_lectin-like/link_sf"/>
</dbReference>
<accession>A0A7L4AKR5</accession>
<dbReference type="AlphaFoldDB" id="A0A7L4AKR5"/>
<dbReference type="EMBL" id="VZZV01002531">
    <property type="protein sequence ID" value="NXW26236.1"/>
    <property type="molecule type" value="Genomic_DNA"/>
</dbReference>
<evidence type="ECO:0000313" key="2">
    <source>
        <dbReference type="Proteomes" id="UP000562238"/>
    </source>
</evidence>
<gene>
    <name evidence="1" type="primary">Clec2b</name>
    <name evidence="1" type="ORF">CIRPEC_R04656</name>
</gene>
<dbReference type="InterPro" id="IPR050828">
    <property type="entry name" value="C-type_lectin/matrix_domain"/>
</dbReference>
<feature type="non-terminal residue" evidence="1">
    <location>
        <position position="1"/>
    </location>
</feature>
<sequence>CPDDWVGYRQVCYYFSRAEGSWEWSRDQCSLLGASLAVPMKEWEMEFLRLLKGKVDYWLGLRR</sequence>
<comment type="caution">
    <text evidence="1">The sequence shown here is derived from an EMBL/GenBank/DDBJ whole genome shotgun (WGS) entry which is preliminary data.</text>
</comment>
<dbReference type="PANTHER" id="PTHR45710:SF35">
    <property type="entry name" value="C-TYPE LECTIN DOMAIN FAMILY 2 MEMBER D"/>
    <property type="match status" value="1"/>
</dbReference>
<dbReference type="Proteomes" id="UP000562238">
    <property type="component" value="Unassembled WGS sequence"/>
</dbReference>
<reference evidence="1 2" key="1">
    <citation type="submission" date="2019-09" db="EMBL/GenBank/DDBJ databases">
        <title>Bird 10,000 Genomes (B10K) Project - Family phase.</title>
        <authorList>
            <person name="Zhang G."/>
        </authorList>
    </citation>
    <scope>NUCLEOTIDE SEQUENCE [LARGE SCALE GENOMIC DNA]</scope>
    <source>
        <strain evidence="1">B10K-DU-010-60</strain>
        <tissue evidence="1">Muscle</tissue>
    </source>
</reference>
<dbReference type="InterPro" id="IPR016187">
    <property type="entry name" value="CTDL_fold"/>
</dbReference>
<dbReference type="SUPFAM" id="SSF56436">
    <property type="entry name" value="C-type lectin-like"/>
    <property type="match status" value="1"/>
</dbReference>
<dbReference type="PANTHER" id="PTHR45710">
    <property type="entry name" value="C-TYPE LECTIN DOMAIN-CONTAINING PROTEIN 180"/>
    <property type="match status" value="1"/>
</dbReference>